<evidence type="ECO:0000313" key="3">
    <source>
        <dbReference type="EMBL" id="CAD9186953.1"/>
    </source>
</evidence>
<gene>
    <name evidence="3" type="ORF">ACAT0790_LOCUS63727</name>
</gene>
<proteinExistence type="predicted"/>
<dbReference type="InterPro" id="IPR040911">
    <property type="entry name" value="Exostosin_GT47"/>
</dbReference>
<dbReference type="EMBL" id="HBGE01106861">
    <property type="protein sequence ID" value="CAD9186953.1"/>
    <property type="molecule type" value="Transcribed_RNA"/>
</dbReference>
<sequence>MVLAALLAALAQRAQQSSLTLDLGRAQHSPSAVDAHIEDFIPHVSPRSTRETSAMVGHSSFQAYIWKQALLEENMTVGDVSYYGRQAVKFPRSWVSKVRKLGGEKTRNYNFIGREENTFGYRWWAMAFAEDNFAASDYFEFTRLNHVDSIWTGPIGPFDHTGQDRHYDAAIEDPLKGAFDETYYRVITSSNFTLCPRGDRSFSERFLDAILGRSIPIVNSLGVDMDSPFSMMTSVPYHYYALADKVPIVHRQDWVEENARLFIRYNTFMEGDNVPEGWVPPPGMKEAIEIADGIRGTEA</sequence>
<name>A0A7S1S7L5_ALECA</name>
<organism evidence="3">
    <name type="scientific">Alexandrium catenella</name>
    <name type="common">Red tide dinoflagellate</name>
    <name type="synonym">Gonyaulax catenella</name>
    <dbReference type="NCBI Taxonomy" id="2925"/>
    <lineage>
        <taxon>Eukaryota</taxon>
        <taxon>Sar</taxon>
        <taxon>Alveolata</taxon>
        <taxon>Dinophyceae</taxon>
        <taxon>Gonyaulacales</taxon>
        <taxon>Pyrocystaceae</taxon>
        <taxon>Alexandrium</taxon>
    </lineage>
</organism>
<evidence type="ECO:0000256" key="1">
    <source>
        <dbReference type="SAM" id="SignalP"/>
    </source>
</evidence>
<dbReference type="Pfam" id="PF03016">
    <property type="entry name" value="Exostosin_GT47"/>
    <property type="match status" value="1"/>
</dbReference>
<keyword evidence="1" id="KW-0732">Signal</keyword>
<feature type="signal peptide" evidence="1">
    <location>
        <begin position="1"/>
        <end position="16"/>
    </location>
</feature>
<dbReference type="AlphaFoldDB" id="A0A7S1S7L5"/>
<reference evidence="3" key="1">
    <citation type="submission" date="2021-01" db="EMBL/GenBank/DDBJ databases">
        <authorList>
            <person name="Corre E."/>
            <person name="Pelletier E."/>
            <person name="Niang G."/>
            <person name="Scheremetjew M."/>
            <person name="Finn R."/>
            <person name="Kale V."/>
            <person name="Holt S."/>
            <person name="Cochrane G."/>
            <person name="Meng A."/>
            <person name="Brown T."/>
            <person name="Cohen L."/>
        </authorList>
    </citation>
    <scope>NUCLEOTIDE SEQUENCE</scope>
    <source>
        <strain evidence="3">OF101</strain>
    </source>
</reference>
<accession>A0A7S1S7L5</accession>
<feature type="domain" description="Exostosin GT47" evidence="2">
    <location>
        <begin position="172"/>
        <end position="229"/>
    </location>
</feature>
<protein>
    <recommendedName>
        <fullName evidence="2">Exostosin GT47 domain-containing protein</fullName>
    </recommendedName>
</protein>
<feature type="chain" id="PRO_5031011043" description="Exostosin GT47 domain-containing protein" evidence="1">
    <location>
        <begin position="17"/>
        <end position="299"/>
    </location>
</feature>
<evidence type="ECO:0000259" key="2">
    <source>
        <dbReference type="Pfam" id="PF03016"/>
    </source>
</evidence>